<dbReference type="AlphaFoldDB" id="A0A249DWD7"/>
<dbReference type="Proteomes" id="UP000216438">
    <property type="component" value="Chromosome"/>
</dbReference>
<accession>A0A249DWD7</accession>
<proteinExistence type="predicted"/>
<reference evidence="2" key="1">
    <citation type="submission" date="2016-06" db="EMBL/GenBank/DDBJ databases">
        <authorList>
            <person name="Chen W."/>
            <person name="Hasegawa D.K."/>
        </authorList>
    </citation>
    <scope>NUCLEOTIDE SEQUENCE [LARGE SCALE GENOMIC DNA]</scope>
    <source>
        <strain evidence="2">MEAM1</strain>
    </source>
</reference>
<sequence>MRMALDDEMVTESRKVFHHAFPLKLAIHRAQLGLDDRRRDDGLTGTKAGAVVSEFVSSILGGDDRFESPEDRRTGVQGFAVEITVIRHPLGILFIGGELFGWP</sequence>
<name>A0A249DWD7_9ENTR</name>
<dbReference type="EMBL" id="CP016303">
    <property type="protein sequence ID" value="ASX25858.1"/>
    <property type="molecule type" value="Genomic_DNA"/>
</dbReference>
<protein>
    <submittedName>
        <fullName evidence="1">Uncharacterized protein</fullName>
    </submittedName>
</protein>
<organism evidence="1 2">
    <name type="scientific">Candidatus Hamiltonella defensa</name>
    <name type="common">Bemisia tabaci</name>
    <dbReference type="NCBI Taxonomy" id="672795"/>
    <lineage>
        <taxon>Bacteria</taxon>
        <taxon>Pseudomonadati</taxon>
        <taxon>Pseudomonadota</taxon>
        <taxon>Gammaproteobacteria</taxon>
        <taxon>Enterobacterales</taxon>
        <taxon>Enterobacteriaceae</taxon>
        <taxon>aphid secondary symbionts</taxon>
        <taxon>Candidatus Williamhamiltonella</taxon>
    </lineage>
</organism>
<evidence type="ECO:0000313" key="2">
    <source>
        <dbReference type="Proteomes" id="UP000216438"/>
    </source>
</evidence>
<reference evidence="1 2" key="2">
    <citation type="submission" date="2017-09" db="EMBL/GenBank/DDBJ databases">
        <title>The genome of whitefly Bemisia tabaci, a global crop pest, provides novel insights into virus transmission, host adaptation and insecticide resistance.</title>
        <authorList>
            <person name="Kaur N."/>
            <person name="Kliot A."/>
            <person name="Pinheiro P.V."/>
            <person name="Luan J."/>
            <person name="Zheng Y."/>
            <person name="Liu W."/>
            <person name="Sun H."/>
            <person name="Yang X."/>
            <person name="Xu Y."/>
            <person name="Luo Y."/>
            <person name="Kruse A."/>
            <person name="Fisher T.W."/>
            <person name="Nelson D.R."/>
            <person name="Elimelech M."/>
            <person name="MacCoss M."/>
            <person name="Johnson R."/>
            <person name="Cohen E."/>
            <person name="Hunter W.B."/>
            <person name="Brown J.K."/>
            <person name="Jander G."/>
            <person name="Cilia M."/>
            <person name="Douglas A.E."/>
            <person name="Ghanim M."/>
            <person name="Simmons A.M."/>
            <person name="Wintermantel W.M."/>
            <person name="Ling K.-S."/>
            <person name="Fei Z."/>
        </authorList>
    </citation>
    <scope>NUCLEOTIDE SEQUENCE [LARGE SCALE GENOMIC DNA]</scope>
    <source>
        <strain evidence="1 2">MEAM1</strain>
    </source>
</reference>
<gene>
    <name evidence="1" type="ORF">BA171_01530</name>
</gene>
<evidence type="ECO:0000313" key="1">
    <source>
        <dbReference type="EMBL" id="ASX25858.1"/>
    </source>
</evidence>